<dbReference type="Gene3D" id="3.30.360.50">
    <property type="entry name" value="S-adenosylmethionine decarboxylase"/>
    <property type="match status" value="1"/>
</dbReference>
<protein>
    <recommendedName>
        <fullName evidence="4">adenosylmethionine decarboxylase</fullName>
        <ecNumber evidence="4">4.1.1.50</ecNumber>
    </recommendedName>
</protein>
<keyword evidence="8" id="KW-0620">Polyamine biosynthesis</keyword>
<dbReference type="Gene3D" id="3.60.90.10">
    <property type="entry name" value="S-adenosylmethionine decarboxylase"/>
    <property type="match status" value="1"/>
</dbReference>
<evidence type="ECO:0000256" key="1">
    <source>
        <dbReference type="ARBA" id="ARBA00001928"/>
    </source>
</evidence>
<evidence type="ECO:0000313" key="14">
    <source>
        <dbReference type="EMBL" id="KAI3923386.1"/>
    </source>
</evidence>
<evidence type="ECO:0000256" key="11">
    <source>
        <dbReference type="ARBA" id="ARBA00023270"/>
    </source>
</evidence>
<dbReference type="Proteomes" id="UP001202328">
    <property type="component" value="Unassembled WGS sequence"/>
</dbReference>
<evidence type="ECO:0000256" key="3">
    <source>
        <dbReference type="ARBA" id="ARBA00008466"/>
    </source>
</evidence>
<evidence type="ECO:0000256" key="5">
    <source>
        <dbReference type="ARBA" id="ARBA00022691"/>
    </source>
</evidence>
<gene>
    <name evidence="14" type="ORF">MKW98_026979</name>
</gene>
<evidence type="ECO:0000256" key="4">
    <source>
        <dbReference type="ARBA" id="ARBA00012357"/>
    </source>
</evidence>
<evidence type="ECO:0000256" key="2">
    <source>
        <dbReference type="ARBA" id="ARBA00004911"/>
    </source>
</evidence>
<dbReference type="GO" id="GO:0004014">
    <property type="term" value="F:adenosylmethionine decarboxylase activity"/>
    <property type="evidence" value="ECO:0007669"/>
    <property type="project" value="UniProtKB-EC"/>
</dbReference>
<sequence length="319" mass="35365">MASPISAIRFEGFEKRLEISFFELGVFADPAGNGLRALTKSQLDEILKPAECTIVGSISNAHLDSYILSESSFFVYPYKMIIKTCGTTKLLLSIPPVLELAKTPFLTVRAVRNVSEEVIALDSQFIKLGLRSRAYVMGDNKSQNWHVYSAFAEATGNQTNPSFTLEMCMTGLNKECASVFYKTESSTANEMTEASGIRKIFPDSNISDFEFDRFSTIHVTPEDGFSCASFEAVGYDLKNAVDLKQLLRRVLSCFEPNEFSVAVHSDIGNSVPELRMGSLLLCTLILVIMSQSFVNVGSCRSPRSILKSCWKSEDEEDSH</sequence>
<dbReference type="PROSITE" id="PS01336">
    <property type="entry name" value="ADOMETDC"/>
    <property type="match status" value="1"/>
</dbReference>
<keyword evidence="7" id="KW-0745">Spermidine biosynthesis</keyword>
<evidence type="ECO:0000256" key="9">
    <source>
        <dbReference type="ARBA" id="ARBA00023145"/>
    </source>
</evidence>
<dbReference type="EC" id="4.1.1.50" evidence="4"/>
<comment type="cofactor">
    <cofactor evidence="1">
        <name>pyruvate</name>
        <dbReference type="ChEBI" id="CHEBI:15361"/>
    </cofactor>
</comment>
<evidence type="ECO:0000313" key="15">
    <source>
        <dbReference type="Proteomes" id="UP001202328"/>
    </source>
</evidence>
<evidence type="ECO:0000256" key="10">
    <source>
        <dbReference type="ARBA" id="ARBA00023239"/>
    </source>
</evidence>
<dbReference type="Pfam" id="PF01536">
    <property type="entry name" value="SAM_decarbox"/>
    <property type="match status" value="1"/>
</dbReference>
<dbReference type="InterPro" id="IPR048283">
    <property type="entry name" value="AdoMetDC-like"/>
</dbReference>
<keyword evidence="6" id="KW-0210">Decarboxylase</keyword>
<keyword evidence="5" id="KW-0949">S-adenosyl-L-methionine</keyword>
<dbReference type="GO" id="GO:0008295">
    <property type="term" value="P:spermidine biosynthetic process"/>
    <property type="evidence" value="ECO:0007669"/>
    <property type="project" value="UniProtKB-KW"/>
</dbReference>
<dbReference type="GO" id="GO:0005829">
    <property type="term" value="C:cytosol"/>
    <property type="evidence" value="ECO:0007669"/>
    <property type="project" value="TreeGrafter"/>
</dbReference>
<evidence type="ECO:0000256" key="6">
    <source>
        <dbReference type="ARBA" id="ARBA00022793"/>
    </source>
</evidence>
<dbReference type="FunFam" id="3.30.360.50:FF:000001">
    <property type="entry name" value="S-adenosylmethionine decarboxylase proenzyme"/>
    <property type="match status" value="1"/>
</dbReference>
<comment type="similarity">
    <text evidence="3">Belongs to the eukaryotic AdoMetDC family.</text>
</comment>
<dbReference type="InterPro" id="IPR016067">
    <property type="entry name" value="S-AdoMet_deCO2ase_core"/>
</dbReference>
<dbReference type="PANTHER" id="PTHR11570">
    <property type="entry name" value="S-ADENOSYLMETHIONINE DECARBOXYLASE"/>
    <property type="match status" value="1"/>
</dbReference>
<keyword evidence="12" id="KW-0670">Pyruvate</keyword>
<organism evidence="14 15">
    <name type="scientific">Papaver atlanticum</name>
    <dbReference type="NCBI Taxonomy" id="357466"/>
    <lineage>
        <taxon>Eukaryota</taxon>
        <taxon>Viridiplantae</taxon>
        <taxon>Streptophyta</taxon>
        <taxon>Embryophyta</taxon>
        <taxon>Tracheophyta</taxon>
        <taxon>Spermatophyta</taxon>
        <taxon>Magnoliopsida</taxon>
        <taxon>Ranunculales</taxon>
        <taxon>Papaveraceae</taxon>
        <taxon>Papaveroideae</taxon>
        <taxon>Papaver</taxon>
    </lineage>
</organism>
<comment type="caution">
    <text evidence="14">The sequence shown here is derived from an EMBL/GenBank/DDBJ whole genome shotgun (WGS) entry which is preliminary data.</text>
</comment>
<dbReference type="EMBL" id="JAJJMB010008487">
    <property type="protein sequence ID" value="KAI3923386.1"/>
    <property type="molecule type" value="Genomic_DNA"/>
</dbReference>
<keyword evidence="9" id="KW-0865">Zymogen</keyword>
<dbReference type="GO" id="GO:0006597">
    <property type="term" value="P:spermine biosynthetic process"/>
    <property type="evidence" value="ECO:0007669"/>
    <property type="project" value="TreeGrafter"/>
</dbReference>
<name>A0AAD4SVG2_9MAGN</name>
<dbReference type="SUPFAM" id="SSF56276">
    <property type="entry name" value="S-adenosylmethionine decarboxylase"/>
    <property type="match status" value="1"/>
</dbReference>
<evidence type="ECO:0000256" key="8">
    <source>
        <dbReference type="ARBA" id="ARBA00023115"/>
    </source>
</evidence>
<dbReference type="InterPro" id="IPR018166">
    <property type="entry name" value="S-AdoMet_deCO2ase_CS"/>
</dbReference>
<evidence type="ECO:0000256" key="7">
    <source>
        <dbReference type="ARBA" id="ARBA00023066"/>
    </source>
</evidence>
<evidence type="ECO:0000256" key="12">
    <source>
        <dbReference type="ARBA" id="ARBA00023317"/>
    </source>
</evidence>
<comment type="pathway">
    <text evidence="2">Amine and polyamine biosynthesis; S-adenosylmethioninamine biosynthesis; S-adenosylmethioninamine from S-adenosyl-L-methionine: step 1/1.</text>
</comment>
<dbReference type="PANTHER" id="PTHR11570:SF33">
    <property type="entry name" value="ADENOSYLMETHIONINE DECARBOXYLASE"/>
    <property type="match status" value="1"/>
</dbReference>
<proteinExistence type="inferred from homology"/>
<keyword evidence="11" id="KW-0704">Schiff base</keyword>
<keyword evidence="15" id="KW-1185">Reference proteome</keyword>
<dbReference type="AlphaFoldDB" id="A0AAD4SVG2"/>
<accession>A0AAD4SVG2</accession>
<comment type="catalytic activity">
    <reaction evidence="13">
        <text>S-adenosyl-L-methionine + H(+) = S-adenosyl 3-(methylsulfanyl)propylamine + CO2</text>
        <dbReference type="Rhea" id="RHEA:15981"/>
        <dbReference type="ChEBI" id="CHEBI:15378"/>
        <dbReference type="ChEBI" id="CHEBI:16526"/>
        <dbReference type="ChEBI" id="CHEBI:57443"/>
        <dbReference type="ChEBI" id="CHEBI:59789"/>
        <dbReference type="EC" id="4.1.1.50"/>
    </reaction>
</comment>
<keyword evidence="10" id="KW-0456">Lyase</keyword>
<evidence type="ECO:0000256" key="13">
    <source>
        <dbReference type="ARBA" id="ARBA00048112"/>
    </source>
</evidence>
<reference evidence="14" key="1">
    <citation type="submission" date="2022-04" db="EMBL/GenBank/DDBJ databases">
        <title>A functionally conserved STORR gene fusion in Papaver species that diverged 16.8 million years ago.</title>
        <authorList>
            <person name="Catania T."/>
        </authorList>
    </citation>
    <scope>NUCLEOTIDE SEQUENCE</scope>
    <source>
        <strain evidence="14">S-188037</strain>
    </source>
</reference>